<reference evidence="1" key="1">
    <citation type="submission" date="2019-10" db="EMBL/GenBank/DDBJ databases">
        <authorList>
            <consortium name="DOE Joint Genome Institute"/>
            <person name="Kuo A."/>
            <person name="Miyauchi S."/>
            <person name="Kiss E."/>
            <person name="Drula E."/>
            <person name="Kohler A."/>
            <person name="Sanchez-Garcia M."/>
            <person name="Andreopoulos B."/>
            <person name="Barry K.W."/>
            <person name="Bonito G."/>
            <person name="Buee M."/>
            <person name="Carver A."/>
            <person name="Chen C."/>
            <person name="Cichocki N."/>
            <person name="Clum A."/>
            <person name="Culley D."/>
            <person name="Crous P.W."/>
            <person name="Fauchery L."/>
            <person name="Girlanda M."/>
            <person name="Hayes R."/>
            <person name="Keri Z."/>
            <person name="Labutti K."/>
            <person name="Lipzen A."/>
            <person name="Lombard V."/>
            <person name="Magnuson J."/>
            <person name="Maillard F."/>
            <person name="Morin E."/>
            <person name="Murat C."/>
            <person name="Nolan M."/>
            <person name="Ohm R."/>
            <person name="Pangilinan J."/>
            <person name="Pereira M."/>
            <person name="Perotto S."/>
            <person name="Peter M."/>
            <person name="Riley R."/>
            <person name="Sitrit Y."/>
            <person name="Stielow B."/>
            <person name="Szollosi G."/>
            <person name="Zifcakova L."/>
            <person name="Stursova M."/>
            <person name="Spatafora J.W."/>
            <person name="Tedersoo L."/>
            <person name="Vaario L.-M."/>
            <person name="Yamada A."/>
            <person name="Yan M."/>
            <person name="Wang P."/>
            <person name="Xu J."/>
            <person name="Bruns T."/>
            <person name="Baldrian P."/>
            <person name="Vilgalys R."/>
            <person name="Henrissat B."/>
            <person name="Grigoriev I.V."/>
            <person name="Hibbett D."/>
            <person name="Nagy L.G."/>
            <person name="Martin F.M."/>
        </authorList>
    </citation>
    <scope>NUCLEOTIDE SEQUENCE</scope>
    <source>
        <strain evidence="1">P2</strain>
    </source>
</reference>
<evidence type="ECO:0000313" key="1">
    <source>
        <dbReference type="EMBL" id="KAF9650328.1"/>
    </source>
</evidence>
<organism evidence="1 2">
    <name type="scientific">Thelephora ganbajun</name>
    <name type="common">Ganba fungus</name>
    <dbReference type="NCBI Taxonomy" id="370292"/>
    <lineage>
        <taxon>Eukaryota</taxon>
        <taxon>Fungi</taxon>
        <taxon>Dikarya</taxon>
        <taxon>Basidiomycota</taxon>
        <taxon>Agaricomycotina</taxon>
        <taxon>Agaricomycetes</taxon>
        <taxon>Thelephorales</taxon>
        <taxon>Thelephoraceae</taxon>
        <taxon>Thelephora</taxon>
    </lineage>
</organism>
<accession>A0ACB6ZLJ3</accession>
<sequence length="599" mass="67667">MSFLYKRRRSHLESRSVSSRGLSKTGRKVKGGAEILLPQLESEPIKVNNHIVLPEKPKPDLEADLAASGTFMSHLSKEDLQNTRKLLELEGYVLQILEQIRPLLNDERPINRLPQNVLATIFSFAATPSTHNPAASTIKGIVSLARVCRYWRDTILHQSELWSDVHLRGQSPESVAKQIARCRGAPLRVYLHLPHWVFLPEERTLLQNLTEAMSLITDRRNQIRSLTVRIAGCRAFHDYFDVNFPNLEELVWDDLCVDNSPSHDSTPADRSNRPLPNPRYLSVKRSLDWPMKFATGLMRFKLEGPMIVPVVALLDCLRQNQTLEHLELVNLTIPFVVPRTQPITLSRLATFSTRNVENGHILSHVTLPRIRTIELAPVHPPREWFPTVWSGLQVPSDVDTVSLHYNHAIGTGSSMEISIVGVNKTRTQLFILIERTAGARFTTLFGGLTEVSLDSVTCLCFNGDKGREPQTWPLPSPNSALLRNLPHLISIYVCWTCVVEDVIQCLTESPRTCPELKVLRVKITSDTCDRVFGLVLALAKRRHKTKQPLHSVECVVGEARAKGGTVLGRSLLSTPEAIQELWNFLTQNSKLEKYLRRSE</sequence>
<dbReference type="EMBL" id="MU117986">
    <property type="protein sequence ID" value="KAF9650328.1"/>
    <property type="molecule type" value="Genomic_DNA"/>
</dbReference>
<keyword evidence="2" id="KW-1185">Reference proteome</keyword>
<reference evidence="1" key="2">
    <citation type="journal article" date="2020" name="Nat. Commun.">
        <title>Large-scale genome sequencing of mycorrhizal fungi provides insights into the early evolution of symbiotic traits.</title>
        <authorList>
            <person name="Miyauchi S."/>
            <person name="Kiss E."/>
            <person name="Kuo A."/>
            <person name="Drula E."/>
            <person name="Kohler A."/>
            <person name="Sanchez-Garcia M."/>
            <person name="Morin E."/>
            <person name="Andreopoulos B."/>
            <person name="Barry K.W."/>
            <person name="Bonito G."/>
            <person name="Buee M."/>
            <person name="Carver A."/>
            <person name="Chen C."/>
            <person name="Cichocki N."/>
            <person name="Clum A."/>
            <person name="Culley D."/>
            <person name="Crous P.W."/>
            <person name="Fauchery L."/>
            <person name="Girlanda M."/>
            <person name="Hayes R.D."/>
            <person name="Keri Z."/>
            <person name="LaButti K."/>
            <person name="Lipzen A."/>
            <person name="Lombard V."/>
            <person name="Magnuson J."/>
            <person name="Maillard F."/>
            <person name="Murat C."/>
            <person name="Nolan M."/>
            <person name="Ohm R.A."/>
            <person name="Pangilinan J."/>
            <person name="Pereira M.F."/>
            <person name="Perotto S."/>
            <person name="Peter M."/>
            <person name="Pfister S."/>
            <person name="Riley R."/>
            <person name="Sitrit Y."/>
            <person name="Stielow J.B."/>
            <person name="Szollosi G."/>
            <person name="Zifcakova L."/>
            <person name="Stursova M."/>
            <person name="Spatafora J.W."/>
            <person name="Tedersoo L."/>
            <person name="Vaario L.M."/>
            <person name="Yamada A."/>
            <person name="Yan M."/>
            <person name="Wang P."/>
            <person name="Xu J."/>
            <person name="Bruns T."/>
            <person name="Baldrian P."/>
            <person name="Vilgalys R."/>
            <person name="Dunand C."/>
            <person name="Henrissat B."/>
            <person name="Grigoriev I.V."/>
            <person name="Hibbett D."/>
            <person name="Nagy L.G."/>
            <person name="Martin F.M."/>
        </authorList>
    </citation>
    <scope>NUCLEOTIDE SEQUENCE</scope>
    <source>
        <strain evidence="1">P2</strain>
    </source>
</reference>
<protein>
    <submittedName>
        <fullName evidence="1">Uncharacterized protein</fullName>
    </submittedName>
</protein>
<dbReference type="Proteomes" id="UP000886501">
    <property type="component" value="Unassembled WGS sequence"/>
</dbReference>
<proteinExistence type="predicted"/>
<evidence type="ECO:0000313" key="2">
    <source>
        <dbReference type="Proteomes" id="UP000886501"/>
    </source>
</evidence>
<gene>
    <name evidence="1" type="ORF">BDM02DRAFT_3127798</name>
</gene>
<comment type="caution">
    <text evidence="1">The sequence shown here is derived from an EMBL/GenBank/DDBJ whole genome shotgun (WGS) entry which is preliminary data.</text>
</comment>
<name>A0ACB6ZLJ3_THEGA</name>